<keyword evidence="1" id="KW-0812">Transmembrane</keyword>
<keyword evidence="1" id="KW-0472">Membrane</keyword>
<dbReference type="PANTHER" id="PTHR37804:SF1">
    <property type="entry name" value="CDAA REGULATORY PROTEIN CDAR"/>
    <property type="match status" value="1"/>
</dbReference>
<comment type="caution">
    <text evidence="2">The sequence shown here is derived from an EMBL/GenBank/DDBJ whole genome shotgun (WGS) entry which is preliminary data.</text>
</comment>
<reference evidence="2 3" key="1">
    <citation type="submission" date="2020-03" db="EMBL/GenBank/DDBJ databases">
        <title>Genomic Encyclopedia of Type Strains, Phase IV (KMG-IV): sequencing the most valuable type-strain genomes for metagenomic binning, comparative biology and taxonomic classification.</title>
        <authorList>
            <person name="Goeker M."/>
        </authorList>
    </citation>
    <scope>NUCLEOTIDE SEQUENCE [LARGE SCALE GENOMIC DNA]</scope>
    <source>
        <strain evidence="2 3">DSM 105096</strain>
    </source>
</reference>
<dbReference type="Proteomes" id="UP000770785">
    <property type="component" value="Unassembled WGS sequence"/>
</dbReference>
<evidence type="ECO:0000256" key="1">
    <source>
        <dbReference type="SAM" id="Phobius"/>
    </source>
</evidence>
<feature type="transmembrane region" description="Helical" evidence="1">
    <location>
        <begin position="24"/>
        <end position="42"/>
    </location>
</feature>
<dbReference type="Gene3D" id="2.170.120.30">
    <property type="match status" value="1"/>
</dbReference>
<dbReference type="EMBL" id="JAATJH010000002">
    <property type="protein sequence ID" value="NJC26493.1"/>
    <property type="molecule type" value="Genomic_DNA"/>
</dbReference>
<dbReference type="InterPro" id="IPR012505">
    <property type="entry name" value="YbbR"/>
</dbReference>
<dbReference type="Gene3D" id="2.170.120.40">
    <property type="entry name" value="YbbR-like domain"/>
    <property type="match status" value="1"/>
</dbReference>
<dbReference type="PANTHER" id="PTHR37804">
    <property type="entry name" value="CDAA REGULATORY PROTEIN CDAR"/>
    <property type="match status" value="1"/>
</dbReference>
<protein>
    <submittedName>
        <fullName evidence="2">YbbR domain-containing protein</fullName>
    </submittedName>
</protein>
<gene>
    <name evidence="2" type="ORF">GGR27_001992</name>
</gene>
<evidence type="ECO:0000313" key="2">
    <source>
        <dbReference type="EMBL" id="NJC26493.1"/>
    </source>
</evidence>
<keyword evidence="3" id="KW-1185">Reference proteome</keyword>
<dbReference type="Pfam" id="PF07949">
    <property type="entry name" value="YbbR"/>
    <property type="match status" value="1"/>
</dbReference>
<proteinExistence type="predicted"/>
<sequence length="322" mass="35720">MLSSLRTWISNNPWQKMAETDRQVFAICVGAAFIFWLILNLSQDYTISREVELTYLVDPERVLISEMPGDIETDLTGSGWSLIWESLRPGPVRVTVDVRDPDRSRLSRDELQQQIRRSLSSGSIRVDYLDFESVPILTTPLAGKRVPIRSNITVQPQAGFLIVDSLYLSPDSVTINAANDVLDTIESWATTPLDIAALNGRAEAQINLVKPKQGITLGNRDVLFSVRSEPFIERIINVPITVVNAPAGQRYELTPATVDIKVSLPQSAFDRVTAQEFRVVADVGTMRDGSFSPSLPLVLVEQPKEVVSAFLALGVVTYYGMQ</sequence>
<name>A0ABX0XCD0_9BACT</name>
<organism evidence="2 3">
    <name type="scientific">Neolewinella antarctica</name>
    <dbReference type="NCBI Taxonomy" id="442734"/>
    <lineage>
        <taxon>Bacteria</taxon>
        <taxon>Pseudomonadati</taxon>
        <taxon>Bacteroidota</taxon>
        <taxon>Saprospiria</taxon>
        <taxon>Saprospirales</taxon>
        <taxon>Lewinellaceae</taxon>
        <taxon>Neolewinella</taxon>
    </lineage>
</organism>
<keyword evidence="1" id="KW-1133">Transmembrane helix</keyword>
<dbReference type="RefSeq" id="WP_168037229.1">
    <property type="nucleotide sequence ID" value="NZ_JAATJH010000002.1"/>
</dbReference>
<evidence type="ECO:0000313" key="3">
    <source>
        <dbReference type="Proteomes" id="UP000770785"/>
    </source>
</evidence>
<accession>A0ABX0XCD0</accession>
<dbReference type="InterPro" id="IPR053154">
    <property type="entry name" value="c-di-AMP_regulator"/>
</dbReference>